<name>E6M0Z9_9ACTO</name>
<dbReference type="EMBL" id="AEPY01000011">
    <property type="protein sequence ID" value="EFU79629.1"/>
    <property type="molecule type" value="Genomic_DNA"/>
</dbReference>
<comment type="caution">
    <text evidence="1">The sequence shown here is derived from an EMBL/GenBank/DDBJ whole genome shotgun (WGS) entry which is preliminary data.</text>
</comment>
<dbReference type="Proteomes" id="UP000005573">
    <property type="component" value="Unassembled WGS sequence"/>
</dbReference>
<proteinExistence type="predicted"/>
<evidence type="ECO:0000313" key="2">
    <source>
        <dbReference type="Proteomes" id="UP000005573"/>
    </source>
</evidence>
<sequence length="102" mass="11820">MEICEQYRIPHSFYLGGAWRWTEADRAKAMLYRKWKAEACPRCGTRPADWEKDPNYRVADTVRCEGCARLDELQDQVKDPPRGTSVGLFPPDVVMAKLDKEE</sequence>
<accession>E6M0Z9</accession>
<evidence type="ECO:0000313" key="1">
    <source>
        <dbReference type="EMBL" id="EFU79629.1"/>
    </source>
</evidence>
<reference evidence="1 2" key="1">
    <citation type="submission" date="2010-12" db="EMBL/GenBank/DDBJ databases">
        <authorList>
            <person name="Muzny D."/>
            <person name="Qin X."/>
            <person name="Deng J."/>
            <person name="Jiang H."/>
            <person name="Liu Y."/>
            <person name="Qu J."/>
            <person name="Song X.-Z."/>
            <person name="Zhang L."/>
            <person name="Thornton R."/>
            <person name="Coyle M."/>
            <person name="Francisco L."/>
            <person name="Jackson L."/>
            <person name="Javaid M."/>
            <person name="Korchina V."/>
            <person name="Kovar C."/>
            <person name="Mata R."/>
            <person name="Mathew T."/>
            <person name="Ngo R."/>
            <person name="Nguyen L."/>
            <person name="Nguyen N."/>
            <person name="Okwuonu G."/>
            <person name="Ongeri F."/>
            <person name="Pham C."/>
            <person name="Simmons D."/>
            <person name="Wilczek-Boney K."/>
            <person name="Hale W."/>
            <person name="Jakkamsetti A."/>
            <person name="Pham P."/>
            <person name="Ruth R."/>
            <person name="San Lucas F."/>
            <person name="Warren J."/>
            <person name="Zhang J."/>
            <person name="Zhao Z."/>
            <person name="Zhou C."/>
            <person name="Zhu D."/>
            <person name="Lee S."/>
            <person name="Bess C."/>
            <person name="Blankenburg K."/>
            <person name="Forbes L."/>
            <person name="Fu Q."/>
            <person name="Gubbala S."/>
            <person name="Hirani K."/>
            <person name="Jayaseelan J.C."/>
            <person name="Lara F."/>
            <person name="Munidasa M."/>
            <person name="Palculict T."/>
            <person name="Patil S."/>
            <person name="Pu L.-L."/>
            <person name="Saada N."/>
            <person name="Tang L."/>
            <person name="Weissenberger G."/>
            <person name="Zhu Y."/>
            <person name="Hemphill L."/>
            <person name="Shang Y."/>
            <person name="Youmans B."/>
            <person name="Ayvaz T."/>
            <person name="Ross M."/>
            <person name="Santibanez J."/>
            <person name="Aqrawi P."/>
            <person name="Gross S."/>
            <person name="Joshi V."/>
            <person name="Fowler G."/>
            <person name="Nazareth L."/>
            <person name="Reid J."/>
            <person name="Worley K."/>
            <person name="Petrosino J."/>
            <person name="Highlander S."/>
            <person name="Gibbs R."/>
        </authorList>
    </citation>
    <scope>NUCLEOTIDE SEQUENCE [LARGE SCALE GENOMIC DNA]</scope>
    <source>
        <strain evidence="1 2">ATCC 51333</strain>
    </source>
</reference>
<gene>
    <name evidence="1" type="ORF">HMPREF0388_1732</name>
</gene>
<protein>
    <submittedName>
        <fullName evidence="1">Uncharacterized protein</fullName>
    </submittedName>
</protein>
<dbReference type="HOGENOM" id="CLU_151345_0_0_11"/>
<organism evidence="1 2">
    <name type="scientific">Mobiluncus curtisii ATCC 51333</name>
    <dbReference type="NCBI Taxonomy" id="887326"/>
    <lineage>
        <taxon>Bacteria</taxon>
        <taxon>Bacillati</taxon>
        <taxon>Actinomycetota</taxon>
        <taxon>Actinomycetes</taxon>
        <taxon>Actinomycetales</taxon>
        <taxon>Actinomycetaceae</taxon>
        <taxon>Mobiluncus</taxon>
    </lineage>
</organism>
<dbReference type="AlphaFoldDB" id="E6M0Z9"/>
<dbReference type="RefSeq" id="WP_004010106.1">
    <property type="nucleotide sequence ID" value="NZ_GL622340.1"/>
</dbReference>